<dbReference type="InterPro" id="IPR035906">
    <property type="entry name" value="MetI-like_sf"/>
</dbReference>
<evidence type="ECO:0000256" key="12">
    <source>
        <dbReference type="SAM" id="MobiDB-lite"/>
    </source>
</evidence>
<comment type="similarity">
    <text evidence="11">Belongs to the binding-protein-dependent transport system permease family. CysTW subfamily.</text>
</comment>
<keyword evidence="7" id="KW-0764">Sulfate transport</keyword>
<dbReference type="SUPFAM" id="SSF161098">
    <property type="entry name" value="MetI-like"/>
    <property type="match status" value="1"/>
</dbReference>
<dbReference type="PROSITE" id="PS50928">
    <property type="entry name" value="ABC_TM1"/>
    <property type="match status" value="1"/>
</dbReference>
<dbReference type="GO" id="GO:0015098">
    <property type="term" value="F:molybdate ion transmembrane transporter activity"/>
    <property type="evidence" value="ECO:0007669"/>
    <property type="project" value="UniProtKB-UniRule"/>
</dbReference>
<evidence type="ECO:0000259" key="13">
    <source>
        <dbReference type="PROSITE" id="PS50928"/>
    </source>
</evidence>
<dbReference type="KEGG" id="celz:E5225_09420"/>
<dbReference type="InterPro" id="IPR011867">
    <property type="entry name" value="ModB_ABC"/>
</dbReference>
<reference evidence="14 15" key="1">
    <citation type="submission" date="2019-04" db="EMBL/GenBank/DDBJ databases">
        <title>Isolation and identification of Cellulomonas shaoxiangyii sp. Nov. isolated from feces of the Tibetan antelopes (Pantholops hodgsonii) in the Qinghai-Tibet plateau of China.</title>
        <authorList>
            <person name="Tian Z."/>
        </authorList>
    </citation>
    <scope>NUCLEOTIDE SEQUENCE [LARGE SCALE GENOMIC DNA]</scope>
    <source>
        <strain evidence="14 15">Z28</strain>
    </source>
</reference>
<sequence length="299" mass="30473">MTRRRPAPLALLVPAGLGLALLLAPLLALVTATPWADLGARVLDPAVIDALRLSLTTAATSTVVCLVVGVPLAWVLARADLPGRSLVRALVTVPLVLPPVVGGVALLLLLGRRGPVGQQLEAWFGVSVPFSTLAVVLAQTFVALPFLVLAVEGAISGTDPRREAAAATLGASRWYVVRRVTLPAAAPGIAAGTALCFARALGEFGATLTFAGSFPGTTRTMPLAVHLALDTDPDAAVAMSLLLLVLSVAVLLVMRGRWVGGLTGALTGARGDARPDAQPGDHHDARRPAAAVPDAAGTP</sequence>
<feature type="region of interest" description="Disordered" evidence="12">
    <location>
        <begin position="269"/>
        <end position="299"/>
    </location>
</feature>
<evidence type="ECO:0000256" key="10">
    <source>
        <dbReference type="RuleBase" id="RU363032"/>
    </source>
</evidence>
<dbReference type="Proteomes" id="UP000296469">
    <property type="component" value="Chromosome"/>
</dbReference>
<feature type="transmembrane region" description="Helical" evidence="10">
    <location>
        <begin position="180"/>
        <end position="201"/>
    </location>
</feature>
<evidence type="ECO:0000256" key="3">
    <source>
        <dbReference type="ARBA" id="ARBA00022448"/>
    </source>
</evidence>
<dbReference type="CDD" id="cd06261">
    <property type="entry name" value="TM_PBP2"/>
    <property type="match status" value="1"/>
</dbReference>
<organism evidence="14 15">
    <name type="scientific">Cellulomonas shaoxiangyii</name>
    <dbReference type="NCBI Taxonomy" id="2566013"/>
    <lineage>
        <taxon>Bacteria</taxon>
        <taxon>Bacillati</taxon>
        <taxon>Actinomycetota</taxon>
        <taxon>Actinomycetes</taxon>
        <taxon>Micrococcales</taxon>
        <taxon>Cellulomonadaceae</taxon>
        <taxon>Cellulomonas</taxon>
    </lineage>
</organism>
<evidence type="ECO:0000256" key="8">
    <source>
        <dbReference type="ARBA" id="ARBA00023136"/>
    </source>
</evidence>
<evidence type="ECO:0000256" key="4">
    <source>
        <dbReference type="ARBA" id="ARBA00022505"/>
    </source>
</evidence>
<comment type="subunit">
    <text evidence="2">The complex is composed of two ATP-binding proteins (CysA), two transmembrane proteins (CysT and CysW) and a solute-binding protein (CysP).</text>
</comment>
<feature type="transmembrane region" description="Helical" evidence="10">
    <location>
        <begin position="235"/>
        <end position="254"/>
    </location>
</feature>
<keyword evidence="6 10" id="KW-1133">Transmembrane helix</keyword>
<feature type="transmembrane region" description="Helical" evidence="10">
    <location>
        <begin position="56"/>
        <end position="77"/>
    </location>
</feature>
<evidence type="ECO:0000313" key="14">
    <source>
        <dbReference type="EMBL" id="QCB93747.1"/>
    </source>
</evidence>
<dbReference type="GO" id="GO:0005886">
    <property type="term" value="C:plasma membrane"/>
    <property type="evidence" value="ECO:0007669"/>
    <property type="project" value="UniProtKB-SubCell"/>
</dbReference>
<keyword evidence="5 10" id="KW-0812">Transmembrane</keyword>
<dbReference type="PANTHER" id="PTHR30406:SF8">
    <property type="entry name" value="SULFATE TRANSPORT SYSTEM PERMEASE PROTEIN CYST"/>
    <property type="match status" value="1"/>
</dbReference>
<feature type="compositionally biased region" description="Low complexity" evidence="12">
    <location>
        <begin position="288"/>
        <end position="299"/>
    </location>
</feature>
<gene>
    <name evidence="14" type="primary">modB</name>
    <name evidence="14" type="ORF">E5225_09420</name>
</gene>
<comment type="function">
    <text evidence="11">Part of the binding-protein-dependent transport system for molybdenum; probably responsible for the translocation of the substrate across the membrane.</text>
</comment>
<evidence type="ECO:0000256" key="9">
    <source>
        <dbReference type="ARBA" id="ARBA00025323"/>
    </source>
</evidence>
<protein>
    <recommendedName>
        <fullName evidence="11">Molybdenum transport system permease</fullName>
    </recommendedName>
</protein>
<proteinExistence type="inferred from homology"/>
<keyword evidence="4 11" id="KW-0500">Molybdenum</keyword>
<feature type="transmembrane region" description="Helical" evidence="10">
    <location>
        <begin position="89"/>
        <end position="110"/>
    </location>
</feature>
<dbReference type="OrthoDB" id="9774448at2"/>
<evidence type="ECO:0000256" key="5">
    <source>
        <dbReference type="ARBA" id="ARBA00022692"/>
    </source>
</evidence>
<accession>A0A4P7SJT2</accession>
<name>A0A4P7SJT2_9CELL</name>
<dbReference type="PANTHER" id="PTHR30406">
    <property type="entry name" value="SULFATE TRANSPORT SYSTEM PERMEASE PROTEIN"/>
    <property type="match status" value="1"/>
</dbReference>
<feature type="compositionally biased region" description="Basic and acidic residues" evidence="12">
    <location>
        <begin position="271"/>
        <end position="287"/>
    </location>
</feature>
<dbReference type="NCBIfam" id="TIGR02141">
    <property type="entry name" value="modB_ABC"/>
    <property type="match status" value="1"/>
</dbReference>
<dbReference type="Gene3D" id="1.10.3720.10">
    <property type="entry name" value="MetI-like"/>
    <property type="match status" value="1"/>
</dbReference>
<evidence type="ECO:0000256" key="1">
    <source>
        <dbReference type="ARBA" id="ARBA00004141"/>
    </source>
</evidence>
<keyword evidence="11" id="KW-1003">Cell membrane</keyword>
<evidence type="ECO:0000256" key="11">
    <source>
        <dbReference type="RuleBase" id="RU365097"/>
    </source>
</evidence>
<keyword evidence="15" id="KW-1185">Reference proteome</keyword>
<evidence type="ECO:0000256" key="7">
    <source>
        <dbReference type="ARBA" id="ARBA00023032"/>
    </source>
</evidence>
<comment type="subcellular location">
    <subcellularLocation>
        <location evidence="10">Cell membrane</location>
        <topology evidence="10">Multi-pass membrane protein</topology>
    </subcellularLocation>
    <subcellularLocation>
        <location evidence="1">Membrane</location>
        <topology evidence="1">Multi-pass membrane protein</topology>
    </subcellularLocation>
</comment>
<feature type="domain" description="ABC transmembrane type-1" evidence="13">
    <location>
        <begin position="51"/>
        <end position="254"/>
    </location>
</feature>
<dbReference type="EMBL" id="CP039291">
    <property type="protein sequence ID" value="QCB93747.1"/>
    <property type="molecule type" value="Genomic_DNA"/>
</dbReference>
<dbReference type="InterPro" id="IPR005667">
    <property type="entry name" value="Sulph_transpt2"/>
</dbReference>
<dbReference type="InterPro" id="IPR006469">
    <property type="entry name" value="NifC_ABC_porter"/>
</dbReference>
<dbReference type="AlphaFoldDB" id="A0A4P7SJT2"/>
<dbReference type="InterPro" id="IPR000515">
    <property type="entry name" value="MetI-like"/>
</dbReference>
<keyword evidence="8 10" id="KW-0472">Membrane</keyword>
<dbReference type="NCBIfam" id="TIGR01581">
    <property type="entry name" value="Mo_ABC_porter"/>
    <property type="match status" value="1"/>
</dbReference>
<keyword evidence="3 10" id="KW-0813">Transport</keyword>
<evidence type="ECO:0000256" key="6">
    <source>
        <dbReference type="ARBA" id="ARBA00022989"/>
    </source>
</evidence>
<comment type="function">
    <text evidence="9">Part of the ABC transporter complex CysAWTP (TC 3.A.1.6.1) involved in sulfate/thiosulfate import. Probably responsible for the translocation of the substrate across the membrane.</text>
</comment>
<evidence type="ECO:0000256" key="2">
    <source>
        <dbReference type="ARBA" id="ARBA00011779"/>
    </source>
</evidence>
<feature type="transmembrane region" description="Helical" evidence="10">
    <location>
        <begin position="130"/>
        <end position="151"/>
    </location>
</feature>
<dbReference type="RefSeq" id="WP_135974408.1">
    <property type="nucleotide sequence ID" value="NZ_CP039291.1"/>
</dbReference>
<dbReference type="GO" id="GO:0015419">
    <property type="term" value="F:ABC-type sulfate transporter activity"/>
    <property type="evidence" value="ECO:0007669"/>
    <property type="project" value="InterPro"/>
</dbReference>
<dbReference type="Pfam" id="PF00528">
    <property type="entry name" value="BPD_transp_1"/>
    <property type="match status" value="1"/>
</dbReference>
<evidence type="ECO:0000313" key="15">
    <source>
        <dbReference type="Proteomes" id="UP000296469"/>
    </source>
</evidence>